<protein>
    <submittedName>
        <fullName evidence="3">Pilin PilA</fullName>
    </submittedName>
</protein>
<dbReference type="AlphaFoldDB" id="G0LHZ9"/>
<feature type="domain" description="Archaeal Type IV pilin N-terminal" evidence="2">
    <location>
        <begin position="9"/>
        <end position="82"/>
    </location>
</feature>
<keyword evidence="1" id="KW-0812">Transmembrane</keyword>
<dbReference type="KEGG" id="hwc:Hqrw_1790"/>
<name>G0LHZ9_HALWC</name>
<evidence type="ECO:0000259" key="2">
    <source>
        <dbReference type="Pfam" id="PF07790"/>
    </source>
</evidence>
<dbReference type="PANTHER" id="PTHR38138">
    <property type="entry name" value="VNG6441H"/>
    <property type="match status" value="1"/>
</dbReference>
<dbReference type="RefSeq" id="WP_011570951.1">
    <property type="nucleotide sequence ID" value="NC_017459.1"/>
</dbReference>
<keyword evidence="1" id="KW-0472">Membrane</keyword>
<reference evidence="3 4" key="1">
    <citation type="journal article" date="2011" name="PLoS ONE">
        <title>Haloquadratum walsbyi: limited diversity in a global pond.</title>
        <authorList>
            <person name="Dyall-Smith M."/>
            <person name="Pfeiffer F."/>
            <person name="Klee K."/>
            <person name="Palm P."/>
            <person name="Gross K."/>
            <person name="Schuster S.C."/>
            <person name="Rampp M."/>
            <person name="Oesterhelt D."/>
        </authorList>
    </citation>
    <scope>NUCLEOTIDE SEQUENCE [LARGE SCALE GENOMIC DNA]</scope>
    <source>
        <strain evidence="4">DSM 16854 / JCM 12705 / C23</strain>
    </source>
</reference>
<dbReference type="Pfam" id="PF07790">
    <property type="entry name" value="Pilin_N"/>
    <property type="match status" value="1"/>
</dbReference>
<evidence type="ECO:0000313" key="4">
    <source>
        <dbReference type="Proteomes" id="UP000007954"/>
    </source>
</evidence>
<dbReference type="EMBL" id="FR746099">
    <property type="protein sequence ID" value="CCC39719.1"/>
    <property type="molecule type" value="Genomic_DNA"/>
</dbReference>
<dbReference type="InterPro" id="IPR012859">
    <property type="entry name" value="Pilin_N_archaeal"/>
</dbReference>
<keyword evidence="1" id="KW-1133">Transmembrane helix</keyword>
<dbReference type="Proteomes" id="UP000007954">
    <property type="component" value="Chromosome"/>
</dbReference>
<accession>G0LHZ9</accession>
<gene>
    <name evidence="3" type="primary">pilA</name>
    <name evidence="3" type="ordered locus">Hqrw_1790</name>
</gene>
<dbReference type="PANTHER" id="PTHR38138:SF1">
    <property type="entry name" value="ARCHAEAL TYPE IV PILIN N-TERMINAL DOMAIN-CONTAINING PROTEIN"/>
    <property type="match status" value="1"/>
</dbReference>
<dbReference type="OrthoDB" id="118020at2157"/>
<proteinExistence type="predicted"/>
<evidence type="ECO:0000313" key="3">
    <source>
        <dbReference type="EMBL" id="CCC39719.1"/>
    </source>
</evidence>
<sequence length="142" mass="15375">MHGYQSDERGVSPVIGVILMIAITVLLATVVGGFVLNFGDQLGDTTPQATISFTYIDDTTVSIRHSNGDAIDPKQLMLAGDIEFTPQLSFDAVAGKDNRFSVGETAQYSITKEWNGQTIRIIWKSANNRRGTTLATSIAPVR</sequence>
<evidence type="ECO:0000256" key="1">
    <source>
        <dbReference type="SAM" id="Phobius"/>
    </source>
</evidence>
<organism evidence="3 4">
    <name type="scientific">Haloquadratum walsbyi (strain DSM 16854 / JCM 12705 / C23)</name>
    <dbReference type="NCBI Taxonomy" id="768065"/>
    <lineage>
        <taxon>Archaea</taxon>
        <taxon>Methanobacteriati</taxon>
        <taxon>Methanobacteriota</taxon>
        <taxon>Stenosarchaea group</taxon>
        <taxon>Halobacteria</taxon>
        <taxon>Halobacteriales</taxon>
        <taxon>Haloferacaceae</taxon>
        <taxon>Haloquadratum</taxon>
    </lineage>
</organism>
<dbReference type="NCBIfam" id="TIGR02537">
    <property type="entry name" value="arch_flag_Nterm"/>
    <property type="match status" value="1"/>
</dbReference>
<feature type="transmembrane region" description="Helical" evidence="1">
    <location>
        <begin position="14"/>
        <end position="36"/>
    </location>
</feature>
<dbReference type="HOGENOM" id="CLU_116126_0_0_2"/>
<dbReference type="InterPro" id="IPR013373">
    <property type="entry name" value="Flagellin/pilin_N_arc"/>
</dbReference>
<dbReference type="GeneID" id="12446484"/>